<dbReference type="Proteomes" id="UP001165960">
    <property type="component" value="Unassembled WGS sequence"/>
</dbReference>
<proteinExistence type="predicted"/>
<organism evidence="1 2">
    <name type="scientific">Entomophthora muscae</name>
    <dbReference type="NCBI Taxonomy" id="34485"/>
    <lineage>
        <taxon>Eukaryota</taxon>
        <taxon>Fungi</taxon>
        <taxon>Fungi incertae sedis</taxon>
        <taxon>Zoopagomycota</taxon>
        <taxon>Entomophthoromycotina</taxon>
        <taxon>Entomophthoromycetes</taxon>
        <taxon>Entomophthorales</taxon>
        <taxon>Entomophthoraceae</taxon>
        <taxon>Entomophthora</taxon>
    </lineage>
</organism>
<gene>
    <name evidence="1" type="ORF">DSO57_1024011</name>
</gene>
<dbReference type="EMBL" id="QTSX02001548">
    <property type="protein sequence ID" value="KAJ9080527.1"/>
    <property type="molecule type" value="Genomic_DNA"/>
</dbReference>
<comment type="caution">
    <text evidence="1">The sequence shown here is derived from an EMBL/GenBank/DDBJ whole genome shotgun (WGS) entry which is preliminary data.</text>
</comment>
<keyword evidence="2" id="KW-1185">Reference proteome</keyword>
<accession>A0ACC2U0V7</accession>
<evidence type="ECO:0000313" key="2">
    <source>
        <dbReference type="Proteomes" id="UP001165960"/>
    </source>
</evidence>
<protein>
    <submittedName>
        <fullName evidence="1">Uncharacterized protein</fullName>
    </submittedName>
</protein>
<sequence>MYEHLKPAKHAITEDTELPVQLLALRIAKPPKAAGKEDTKEEIIDGVICQILVSFVPAVADPKWIRQRGVHLGIKR</sequence>
<reference evidence="1" key="1">
    <citation type="submission" date="2022-04" db="EMBL/GenBank/DDBJ databases">
        <title>Genome of the entomopathogenic fungus Entomophthora muscae.</title>
        <authorList>
            <person name="Elya C."/>
            <person name="Lovett B.R."/>
            <person name="Lee E."/>
            <person name="Macias A.M."/>
            <person name="Hajek A.E."/>
            <person name="De Bivort B.L."/>
            <person name="Kasson M.T."/>
            <person name="De Fine Licht H.H."/>
            <person name="Stajich J.E."/>
        </authorList>
    </citation>
    <scope>NUCLEOTIDE SEQUENCE</scope>
    <source>
        <strain evidence="1">Berkeley</strain>
    </source>
</reference>
<name>A0ACC2U0V7_9FUNG</name>
<evidence type="ECO:0000313" key="1">
    <source>
        <dbReference type="EMBL" id="KAJ9080527.1"/>
    </source>
</evidence>